<dbReference type="AlphaFoldDB" id="A0A5B9QTP2"/>
<dbReference type="Proteomes" id="UP000325286">
    <property type="component" value="Chromosome"/>
</dbReference>
<accession>A0A5B9QTP2</accession>
<dbReference type="OrthoDB" id="268175at2"/>
<dbReference type="KEGG" id="rul:UC8_33010"/>
<protein>
    <recommendedName>
        <fullName evidence="5">Secreted protein</fullName>
    </recommendedName>
</protein>
<name>A0A5B9QTP2_9BACT</name>
<proteinExistence type="predicted"/>
<dbReference type="EMBL" id="CP042914">
    <property type="protein sequence ID" value="QEG41282.1"/>
    <property type="molecule type" value="Genomic_DNA"/>
</dbReference>
<feature type="chain" id="PRO_5023150772" description="Secreted protein" evidence="2">
    <location>
        <begin position="23"/>
        <end position="238"/>
    </location>
</feature>
<evidence type="ECO:0008006" key="5">
    <source>
        <dbReference type="Google" id="ProtNLM"/>
    </source>
</evidence>
<keyword evidence="4" id="KW-1185">Reference proteome</keyword>
<organism evidence="3 4">
    <name type="scientific">Roseimaritima ulvae</name>
    <dbReference type="NCBI Taxonomy" id="980254"/>
    <lineage>
        <taxon>Bacteria</taxon>
        <taxon>Pseudomonadati</taxon>
        <taxon>Planctomycetota</taxon>
        <taxon>Planctomycetia</taxon>
        <taxon>Pirellulales</taxon>
        <taxon>Pirellulaceae</taxon>
        <taxon>Roseimaritima</taxon>
    </lineage>
</organism>
<evidence type="ECO:0000313" key="4">
    <source>
        <dbReference type="Proteomes" id="UP000325286"/>
    </source>
</evidence>
<evidence type="ECO:0000256" key="2">
    <source>
        <dbReference type="SAM" id="SignalP"/>
    </source>
</evidence>
<evidence type="ECO:0000313" key="3">
    <source>
        <dbReference type="EMBL" id="QEG41282.1"/>
    </source>
</evidence>
<dbReference type="RefSeq" id="WP_148080345.1">
    <property type="nucleotide sequence ID" value="NZ_CP042914.1"/>
</dbReference>
<evidence type="ECO:0000256" key="1">
    <source>
        <dbReference type="SAM" id="MobiDB-lite"/>
    </source>
</evidence>
<gene>
    <name evidence="3" type="ORF">UC8_33010</name>
</gene>
<sequence length="238" mass="26693" precursor="true">MRSLFRFTSIAVLMMVATTAIGQDATADKSKLETDAQKRTPADQVSFSSELQVPLQALAHLGKTIEEARDEADPVCIASAANILAAAESMAAGKKASVTSEQLWNEAIKLAEMRNSSAELAALAKLSSGERSTDLMERSEAAKDEEEAKKAAEEAGETDRELYGDLHVINRSHEWIRIRIDGHYRFTIGPHQTRAVHLHGAFHLEGRSRYHYWHEDIHGHRHHYDWVLRDPHDPHHHP</sequence>
<reference evidence="3 4" key="1">
    <citation type="submission" date="2019-08" db="EMBL/GenBank/DDBJ databases">
        <title>Deep-cultivation of Planctomycetes and their phenomic and genomic characterization uncovers novel biology.</title>
        <authorList>
            <person name="Wiegand S."/>
            <person name="Jogler M."/>
            <person name="Boedeker C."/>
            <person name="Pinto D."/>
            <person name="Vollmers J."/>
            <person name="Rivas-Marin E."/>
            <person name="Kohn T."/>
            <person name="Peeters S.H."/>
            <person name="Heuer A."/>
            <person name="Rast P."/>
            <person name="Oberbeckmann S."/>
            <person name="Bunk B."/>
            <person name="Jeske O."/>
            <person name="Meyerdierks A."/>
            <person name="Storesund J.E."/>
            <person name="Kallscheuer N."/>
            <person name="Luecker S."/>
            <person name="Lage O.M."/>
            <person name="Pohl T."/>
            <person name="Merkel B.J."/>
            <person name="Hornburger P."/>
            <person name="Mueller R.-W."/>
            <person name="Bruemmer F."/>
            <person name="Labrenz M."/>
            <person name="Spormann A.M."/>
            <person name="Op den Camp H."/>
            <person name="Overmann J."/>
            <person name="Amann R."/>
            <person name="Jetten M.S.M."/>
            <person name="Mascher T."/>
            <person name="Medema M.H."/>
            <person name="Devos D.P."/>
            <person name="Kaster A.-K."/>
            <person name="Ovreas L."/>
            <person name="Rohde M."/>
            <person name="Galperin M.Y."/>
            <person name="Jogler C."/>
        </authorList>
    </citation>
    <scope>NUCLEOTIDE SEQUENCE [LARGE SCALE GENOMIC DNA]</scope>
    <source>
        <strain evidence="3 4">UC8</strain>
    </source>
</reference>
<keyword evidence="2" id="KW-0732">Signal</keyword>
<feature type="signal peptide" evidence="2">
    <location>
        <begin position="1"/>
        <end position="22"/>
    </location>
</feature>
<feature type="region of interest" description="Disordered" evidence="1">
    <location>
        <begin position="131"/>
        <end position="157"/>
    </location>
</feature>